<dbReference type="GO" id="GO:0006298">
    <property type="term" value="P:mismatch repair"/>
    <property type="evidence" value="ECO:0007669"/>
    <property type="project" value="TreeGrafter"/>
</dbReference>
<dbReference type="InterPro" id="IPR022898">
    <property type="entry name" value="RNase_HII"/>
</dbReference>
<evidence type="ECO:0000256" key="4">
    <source>
        <dbReference type="ARBA" id="ARBA00004496"/>
    </source>
</evidence>
<evidence type="ECO:0000256" key="5">
    <source>
        <dbReference type="ARBA" id="ARBA00007383"/>
    </source>
</evidence>
<dbReference type="Gene3D" id="3.30.420.10">
    <property type="entry name" value="Ribonuclease H-like superfamily/Ribonuclease H"/>
    <property type="match status" value="1"/>
</dbReference>
<evidence type="ECO:0000256" key="1">
    <source>
        <dbReference type="ARBA" id="ARBA00000077"/>
    </source>
</evidence>
<comment type="function">
    <text evidence="3 14 16">Endonuclease that specifically degrades the RNA of RNA-DNA hybrids.</text>
</comment>
<keyword evidence="12 14" id="KW-0378">Hydrolase</keyword>
<comment type="caution">
    <text evidence="18">The sequence shown here is derived from an EMBL/GenBank/DDBJ whole genome shotgun (WGS) entry which is preliminary data.</text>
</comment>
<dbReference type="HAMAP" id="MF_00052_B">
    <property type="entry name" value="RNase_HII_B"/>
    <property type="match status" value="1"/>
</dbReference>
<feature type="domain" description="RNase H type-2" evidence="17">
    <location>
        <begin position="15"/>
        <end position="205"/>
    </location>
</feature>
<evidence type="ECO:0000256" key="10">
    <source>
        <dbReference type="ARBA" id="ARBA00022723"/>
    </source>
</evidence>
<feature type="binding site" evidence="14 15">
    <location>
        <position position="21"/>
    </location>
    <ligand>
        <name>a divalent metal cation</name>
        <dbReference type="ChEBI" id="CHEBI:60240"/>
    </ligand>
</feature>
<name>A0A9D9IAC2_9SPIO</name>
<dbReference type="NCBIfam" id="NF000595">
    <property type="entry name" value="PRK00015.1-3"/>
    <property type="match status" value="1"/>
</dbReference>
<comment type="subcellular location">
    <subcellularLocation>
        <location evidence="4 14">Cytoplasm</location>
    </subcellularLocation>
</comment>
<feature type="binding site" evidence="14 15">
    <location>
        <position position="115"/>
    </location>
    <ligand>
        <name>a divalent metal cation</name>
        <dbReference type="ChEBI" id="CHEBI:60240"/>
    </ligand>
</feature>
<reference evidence="18" key="1">
    <citation type="submission" date="2020-10" db="EMBL/GenBank/DDBJ databases">
        <authorList>
            <person name="Gilroy R."/>
        </authorList>
    </citation>
    <scope>NUCLEOTIDE SEQUENCE</scope>
    <source>
        <strain evidence="18">14700</strain>
    </source>
</reference>
<dbReference type="EC" id="3.1.26.4" evidence="6 14"/>
<evidence type="ECO:0000256" key="13">
    <source>
        <dbReference type="ARBA" id="ARBA00023211"/>
    </source>
</evidence>
<evidence type="ECO:0000256" key="9">
    <source>
        <dbReference type="ARBA" id="ARBA00022722"/>
    </source>
</evidence>
<evidence type="ECO:0000256" key="3">
    <source>
        <dbReference type="ARBA" id="ARBA00004065"/>
    </source>
</evidence>
<dbReference type="PROSITE" id="PS51975">
    <property type="entry name" value="RNASE_H_2"/>
    <property type="match status" value="1"/>
</dbReference>
<comment type="cofactor">
    <cofactor evidence="2">
        <name>Mg(2+)</name>
        <dbReference type="ChEBI" id="CHEBI:18420"/>
    </cofactor>
</comment>
<comment type="cofactor">
    <cofactor evidence="14 15">
        <name>Mn(2+)</name>
        <dbReference type="ChEBI" id="CHEBI:29035"/>
    </cofactor>
    <cofactor evidence="14 15">
        <name>Mg(2+)</name>
        <dbReference type="ChEBI" id="CHEBI:18420"/>
    </cofactor>
    <text evidence="14 15">Manganese or magnesium. Binds 1 divalent metal ion per monomer in the absence of substrate. May bind a second metal ion after substrate binding.</text>
</comment>
<dbReference type="Pfam" id="PF01351">
    <property type="entry name" value="RNase_HII"/>
    <property type="match status" value="1"/>
</dbReference>
<evidence type="ECO:0000256" key="11">
    <source>
        <dbReference type="ARBA" id="ARBA00022759"/>
    </source>
</evidence>
<keyword evidence="13 14" id="KW-0464">Manganese</keyword>
<evidence type="ECO:0000256" key="2">
    <source>
        <dbReference type="ARBA" id="ARBA00001946"/>
    </source>
</evidence>
<dbReference type="GO" id="GO:0005737">
    <property type="term" value="C:cytoplasm"/>
    <property type="evidence" value="ECO:0007669"/>
    <property type="project" value="UniProtKB-SubCell"/>
</dbReference>
<dbReference type="InterPro" id="IPR036397">
    <property type="entry name" value="RNaseH_sf"/>
</dbReference>
<evidence type="ECO:0000256" key="16">
    <source>
        <dbReference type="RuleBase" id="RU003515"/>
    </source>
</evidence>
<gene>
    <name evidence="14" type="primary">rnhB</name>
    <name evidence="18" type="ORF">IAA72_01890</name>
</gene>
<feature type="binding site" evidence="14 15">
    <location>
        <position position="22"/>
    </location>
    <ligand>
        <name>a divalent metal cation</name>
        <dbReference type="ChEBI" id="CHEBI:60240"/>
    </ligand>
</feature>
<evidence type="ECO:0000313" key="19">
    <source>
        <dbReference type="Proteomes" id="UP000810292"/>
    </source>
</evidence>
<keyword evidence="9 14" id="KW-0540">Nuclease</keyword>
<evidence type="ECO:0000256" key="8">
    <source>
        <dbReference type="ARBA" id="ARBA00022490"/>
    </source>
</evidence>
<evidence type="ECO:0000256" key="15">
    <source>
        <dbReference type="PROSITE-ProRule" id="PRU01319"/>
    </source>
</evidence>
<evidence type="ECO:0000256" key="6">
    <source>
        <dbReference type="ARBA" id="ARBA00012180"/>
    </source>
</evidence>
<dbReference type="PANTHER" id="PTHR10954:SF18">
    <property type="entry name" value="RIBONUCLEASE HII"/>
    <property type="match status" value="1"/>
</dbReference>
<keyword evidence="11 14" id="KW-0255">Endonuclease</keyword>
<sequence>MENGLFSDIPDDDFGVVCGADEAGRGPLAGPVTAAAVVLPDDFPIEILNDSKKMSEKERDEAAVIIKEKATAWAIVSLSHKVIDRINILNASLLAMRKAYEHVAEKIHVDSLLVDGNKKPDVPVYVKAIVKGDAKIPEIMAASILAKTERDRIMKLCDAKWPEYGYAKHKGYPTEEHREAILKYGPSPIERMTFRVQKDETPSLF</sequence>
<dbReference type="Proteomes" id="UP000810292">
    <property type="component" value="Unassembled WGS sequence"/>
</dbReference>
<dbReference type="EMBL" id="JADIMF010000027">
    <property type="protein sequence ID" value="MBO8468520.1"/>
    <property type="molecule type" value="Genomic_DNA"/>
</dbReference>
<keyword evidence="8 14" id="KW-0963">Cytoplasm</keyword>
<accession>A0A9D9IAC2</accession>
<proteinExistence type="inferred from homology"/>
<evidence type="ECO:0000256" key="7">
    <source>
        <dbReference type="ARBA" id="ARBA00019179"/>
    </source>
</evidence>
<dbReference type="GO" id="GO:0003723">
    <property type="term" value="F:RNA binding"/>
    <property type="evidence" value="ECO:0007669"/>
    <property type="project" value="UniProtKB-UniRule"/>
</dbReference>
<dbReference type="GO" id="GO:0032299">
    <property type="term" value="C:ribonuclease H2 complex"/>
    <property type="evidence" value="ECO:0007669"/>
    <property type="project" value="TreeGrafter"/>
</dbReference>
<comment type="similarity">
    <text evidence="5 14 16">Belongs to the RNase HII family.</text>
</comment>
<dbReference type="GO" id="GO:0030145">
    <property type="term" value="F:manganese ion binding"/>
    <property type="evidence" value="ECO:0007669"/>
    <property type="project" value="UniProtKB-UniRule"/>
</dbReference>
<dbReference type="PANTHER" id="PTHR10954">
    <property type="entry name" value="RIBONUCLEASE H2 SUBUNIT A"/>
    <property type="match status" value="1"/>
</dbReference>
<keyword evidence="10 14" id="KW-0479">Metal-binding</keyword>
<dbReference type="CDD" id="cd07182">
    <property type="entry name" value="RNase_HII_bacteria_HII_like"/>
    <property type="match status" value="1"/>
</dbReference>
<protein>
    <recommendedName>
        <fullName evidence="7 14">Ribonuclease HII</fullName>
        <shortName evidence="14">RNase HII</shortName>
        <ecNumber evidence="6 14">3.1.26.4</ecNumber>
    </recommendedName>
</protein>
<evidence type="ECO:0000256" key="14">
    <source>
        <dbReference type="HAMAP-Rule" id="MF_00052"/>
    </source>
</evidence>
<organism evidence="18 19">
    <name type="scientific">Candidatus Ornithospirochaeta stercoravium</name>
    <dbReference type="NCBI Taxonomy" id="2840897"/>
    <lineage>
        <taxon>Bacteria</taxon>
        <taxon>Pseudomonadati</taxon>
        <taxon>Spirochaetota</taxon>
        <taxon>Spirochaetia</taxon>
        <taxon>Spirochaetales</taxon>
        <taxon>Spirochaetaceae</taxon>
        <taxon>Spirochaetaceae incertae sedis</taxon>
        <taxon>Candidatus Ornithospirochaeta</taxon>
    </lineage>
</organism>
<dbReference type="SUPFAM" id="SSF53098">
    <property type="entry name" value="Ribonuclease H-like"/>
    <property type="match status" value="1"/>
</dbReference>
<evidence type="ECO:0000256" key="12">
    <source>
        <dbReference type="ARBA" id="ARBA00022801"/>
    </source>
</evidence>
<dbReference type="InterPro" id="IPR012337">
    <property type="entry name" value="RNaseH-like_sf"/>
</dbReference>
<evidence type="ECO:0000313" key="18">
    <source>
        <dbReference type="EMBL" id="MBO8468520.1"/>
    </source>
</evidence>
<dbReference type="GO" id="GO:0043137">
    <property type="term" value="P:DNA replication, removal of RNA primer"/>
    <property type="evidence" value="ECO:0007669"/>
    <property type="project" value="TreeGrafter"/>
</dbReference>
<dbReference type="InterPro" id="IPR001352">
    <property type="entry name" value="RNase_HII/HIII"/>
</dbReference>
<dbReference type="AlphaFoldDB" id="A0A9D9IAC2"/>
<dbReference type="InterPro" id="IPR024567">
    <property type="entry name" value="RNase_HII/HIII_dom"/>
</dbReference>
<reference evidence="18" key="2">
    <citation type="journal article" date="2021" name="PeerJ">
        <title>Extensive microbial diversity within the chicken gut microbiome revealed by metagenomics and culture.</title>
        <authorList>
            <person name="Gilroy R."/>
            <person name="Ravi A."/>
            <person name="Getino M."/>
            <person name="Pursley I."/>
            <person name="Horton D.L."/>
            <person name="Alikhan N.F."/>
            <person name="Baker D."/>
            <person name="Gharbi K."/>
            <person name="Hall N."/>
            <person name="Watson M."/>
            <person name="Adriaenssens E.M."/>
            <person name="Foster-Nyarko E."/>
            <person name="Jarju S."/>
            <person name="Secka A."/>
            <person name="Antonio M."/>
            <person name="Oren A."/>
            <person name="Chaudhuri R.R."/>
            <person name="La Ragione R."/>
            <person name="Hildebrand F."/>
            <person name="Pallen M.J."/>
        </authorList>
    </citation>
    <scope>NUCLEOTIDE SEQUENCE</scope>
    <source>
        <strain evidence="18">14700</strain>
    </source>
</reference>
<dbReference type="GO" id="GO:0004523">
    <property type="term" value="F:RNA-DNA hybrid ribonuclease activity"/>
    <property type="evidence" value="ECO:0007669"/>
    <property type="project" value="UniProtKB-UniRule"/>
</dbReference>
<evidence type="ECO:0000259" key="17">
    <source>
        <dbReference type="PROSITE" id="PS51975"/>
    </source>
</evidence>
<comment type="catalytic activity">
    <reaction evidence="1 14 15 16">
        <text>Endonucleolytic cleavage to 5'-phosphomonoester.</text>
        <dbReference type="EC" id="3.1.26.4"/>
    </reaction>
</comment>